<evidence type="ECO:0000313" key="2">
    <source>
        <dbReference type="EMBL" id="CAA9253114.1"/>
    </source>
</evidence>
<name>A0A6J4IJ07_9SPHI</name>
<dbReference type="InterPro" id="IPR050266">
    <property type="entry name" value="AB_hydrolase_sf"/>
</dbReference>
<dbReference type="InterPro" id="IPR029058">
    <property type="entry name" value="AB_hydrolase_fold"/>
</dbReference>
<protein>
    <submittedName>
        <fullName evidence="2">Hydrolase, alpha/beta fold family</fullName>
    </submittedName>
</protein>
<feature type="domain" description="AB hydrolase-1" evidence="1">
    <location>
        <begin position="78"/>
        <end position="284"/>
    </location>
</feature>
<evidence type="ECO:0000259" key="1">
    <source>
        <dbReference type="Pfam" id="PF12697"/>
    </source>
</evidence>
<organism evidence="2">
    <name type="scientific">uncultured Cytophagales bacterium</name>
    <dbReference type="NCBI Taxonomy" id="158755"/>
    <lineage>
        <taxon>Bacteria</taxon>
        <taxon>Pseudomonadati</taxon>
        <taxon>Bacteroidota</taxon>
        <taxon>Sphingobacteriia</taxon>
        <taxon>Sphingobacteriales</taxon>
        <taxon>environmental samples</taxon>
    </lineage>
</organism>
<dbReference type="GO" id="GO:0016787">
    <property type="term" value="F:hydrolase activity"/>
    <property type="evidence" value="ECO:0007669"/>
    <property type="project" value="UniProtKB-KW"/>
</dbReference>
<dbReference type="EMBL" id="CADCTQ010000186">
    <property type="protein sequence ID" value="CAA9253114.1"/>
    <property type="molecule type" value="Genomic_DNA"/>
</dbReference>
<dbReference type="Pfam" id="PF12697">
    <property type="entry name" value="Abhydrolase_6"/>
    <property type="match status" value="1"/>
</dbReference>
<keyword evidence="2" id="KW-0378">Hydrolase</keyword>
<dbReference type="PANTHER" id="PTHR43798">
    <property type="entry name" value="MONOACYLGLYCEROL LIPASE"/>
    <property type="match status" value="1"/>
</dbReference>
<gene>
    <name evidence="2" type="ORF">AVDCRST_MAG56-2092</name>
</gene>
<accession>A0A6J4IJ07</accession>
<dbReference type="GO" id="GO:0016020">
    <property type="term" value="C:membrane"/>
    <property type="evidence" value="ECO:0007669"/>
    <property type="project" value="TreeGrafter"/>
</dbReference>
<dbReference type="InterPro" id="IPR000073">
    <property type="entry name" value="AB_hydrolase_1"/>
</dbReference>
<dbReference type="PANTHER" id="PTHR43798:SF33">
    <property type="entry name" value="HYDROLASE, PUTATIVE (AFU_ORTHOLOGUE AFUA_2G14860)-RELATED"/>
    <property type="match status" value="1"/>
</dbReference>
<sequence>MFTGRRRISPTFTRWLLGPVLLWGALALLSRCVQLRMSDKKVKAYFAGSPAPPAFAFTGAGAQSIHYASLGADTLPMVVFVHGSPGSWDAFIGFFKDSLLLGKVRLVSVDRPGFGKSNPGKPQRSLKAQAAALVPILETSRSATRPILVGHSLGGPLIARLAMDYPQLVGSLVLVAPSVDPALEPKEWYRKVGDFLLVRPLLPAEIDVSNQEILPLRGELTRMLPGWRTLTLPITVIQGEKDQLVPAANADFVRRSAVNAPVRVVMIPGMNHFIPWVRPEVIREAILFHLGNK</sequence>
<dbReference type="AlphaFoldDB" id="A0A6J4IJ07"/>
<dbReference type="Gene3D" id="3.40.50.1820">
    <property type="entry name" value="alpha/beta hydrolase"/>
    <property type="match status" value="1"/>
</dbReference>
<dbReference type="PRINTS" id="PR00111">
    <property type="entry name" value="ABHYDROLASE"/>
</dbReference>
<dbReference type="SUPFAM" id="SSF53474">
    <property type="entry name" value="alpha/beta-Hydrolases"/>
    <property type="match status" value="1"/>
</dbReference>
<proteinExistence type="predicted"/>
<reference evidence="2" key="1">
    <citation type="submission" date="2020-02" db="EMBL/GenBank/DDBJ databases">
        <authorList>
            <person name="Meier V. D."/>
        </authorList>
    </citation>
    <scope>NUCLEOTIDE SEQUENCE</scope>
    <source>
        <strain evidence="2">AVDCRST_MAG56</strain>
    </source>
</reference>